<dbReference type="AlphaFoldDB" id="A0A9E2KEX5"/>
<dbReference type="PROSITE" id="PS51257">
    <property type="entry name" value="PROKAR_LIPOPROTEIN"/>
    <property type="match status" value="1"/>
</dbReference>
<protein>
    <submittedName>
        <fullName evidence="2">Uncharacterized protein</fullName>
    </submittedName>
</protein>
<sequence length="153" mass="17562">MRTAGIFLLYVLALLSLASCRQVRYIPVETVRVDSTVVHDTSMYVRLVPYKDSVATRDTSSFLSNPYGYSWAQWSDGLLHHSLGIWPFATTQVEVPYFIDRYVTVTKPQIVEVEKKLSRWQQFKQDVGGVAIFGLLGLIIFLVVYVVVYVRRH</sequence>
<keyword evidence="1" id="KW-1133">Transmembrane helix</keyword>
<evidence type="ECO:0000313" key="2">
    <source>
        <dbReference type="EMBL" id="MBU3813548.1"/>
    </source>
</evidence>
<reference evidence="2" key="1">
    <citation type="journal article" date="2021" name="PeerJ">
        <title>Extensive microbial diversity within the chicken gut microbiome revealed by metagenomics and culture.</title>
        <authorList>
            <person name="Gilroy R."/>
            <person name="Ravi A."/>
            <person name="Getino M."/>
            <person name="Pursley I."/>
            <person name="Horton D.L."/>
            <person name="Alikhan N.F."/>
            <person name="Baker D."/>
            <person name="Gharbi K."/>
            <person name="Hall N."/>
            <person name="Watson M."/>
            <person name="Adriaenssens E.M."/>
            <person name="Foster-Nyarko E."/>
            <person name="Jarju S."/>
            <person name="Secka A."/>
            <person name="Antonio M."/>
            <person name="Oren A."/>
            <person name="Chaudhuri R.R."/>
            <person name="La Ragione R."/>
            <person name="Hildebrand F."/>
            <person name="Pallen M.J."/>
        </authorList>
    </citation>
    <scope>NUCLEOTIDE SEQUENCE</scope>
    <source>
        <strain evidence="2">B3-3758</strain>
    </source>
</reference>
<organism evidence="2 3">
    <name type="scientific">Candidatus Bacteroides intestinipullorum</name>
    <dbReference type="NCBI Taxonomy" id="2838471"/>
    <lineage>
        <taxon>Bacteria</taxon>
        <taxon>Pseudomonadati</taxon>
        <taxon>Bacteroidota</taxon>
        <taxon>Bacteroidia</taxon>
        <taxon>Bacteroidales</taxon>
        <taxon>Bacteroidaceae</taxon>
        <taxon>Bacteroides</taxon>
    </lineage>
</organism>
<keyword evidence="1" id="KW-0812">Transmembrane</keyword>
<keyword evidence="1" id="KW-0472">Membrane</keyword>
<proteinExistence type="predicted"/>
<name>A0A9E2KEX5_9BACE</name>
<dbReference type="EMBL" id="JAHLFO010000040">
    <property type="protein sequence ID" value="MBU3813548.1"/>
    <property type="molecule type" value="Genomic_DNA"/>
</dbReference>
<gene>
    <name evidence="2" type="ORF">H9791_03445</name>
</gene>
<evidence type="ECO:0000256" key="1">
    <source>
        <dbReference type="SAM" id="Phobius"/>
    </source>
</evidence>
<accession>A0A9E2KEX5</accession>
<reference evidence="2" key="2">
    <citation type="submission" date="2021-04" db="EMBL/GenBank/DDBJ databases">
        <authorList>
            <person name="Gilroy R."/>
        </authorList>
    </citation>
    <scope>NUCLEOTIDE SEQUENCE</scope>
    <source>
        <strain evidence="2">B3-3758</strain>
    </source>
</reference>
<feature type="transmembrane region" description="Helical" evidence="1">
    <location>
        <begin position="127"/>
        <end position="150"/>
    </location>
</feature>
<dbReference type="Proteomes" id="UP000824236">
    <property type="component" value="Unassembled WGS sequence"/>
</dbReference>
<comment type="caution">
    <text evidence="2">The sequence shown here is derived from an EMBL/GenBank/DDBJ whole genome shotgun (WGS) entry which is preliminary data.</text>
</comment>
<evidence type="ECO:0000313" key="3">
    <source>
        <dbReference type="Proteomes" id="UP000824236"/>
    </source>
</evidence>